<keyword evidence="5 8" id="KW-0378">Hydrolase</keyword>
<accession>A0A8X8BTC1</accession>
<evidence type="ECO:0000313" key="10">
    <source>
        <dbReference type="EMBL" id="KAG2466154.1"/>
    </source>
</evidence>
<evidence type="ECO:0000256" key="2">
    <source>
        <dbReference type="ARBA" id="ARBA00012050"/>
    </source>
</evidence>
<evidence type="ECO:0000256" key="6">
    <source>
        <dbReference type="ARBA" id="ARBA00022825"/>
    </source>
</evidence>
<keyword evidence="4 8" id="KW-0645">Protease</keyword>
<dbReference type="InterPro" id="IPR001314">
    <property type="entry name" value="Peptidase_S1A"/>
</dbReference>
<dbReference type="PROSITE" id="PS50240">
    <property type="entry name" value="TRYPSIN_DOM"/>
    <property type="match status" value="1"/>
</dbReference>
<dbReference type="Pfam" id="PF00089">
    <property type="entry name" value="Trypsin"/>
    <property type="match status" value="1"/>
</dbReference>
<organism evidence="10 11">
    <name type="scientific">Polypterus senegalus</name>
    <name type="common">Senegal bichir</name>
    <dbReference type="NCBI Taxonomy" id="55291"/>
    <lineage>
        <taxon>Eukaryota</taxon>
        <taxon>Metazoa</taxon>
        <taxon>Chordata</taxon>
        <taxon>Craniata</taxon>
        <taxon>Vertebrata</taxon>
        <taxon>Euteleostomi</taxon>
        <taxon>Actinopterygii</taxon>
        <taxon>Polypteriformes</taxon>
        <taxon>Polypteridae</taxon>
        <taxon>Polypterus</taxon>
    </lineage>
</organism>
<name>A0A8X8BTC1_POLSE</name>
<dbReference type="AlphaFoldDB" id="A0A8X8BTC1"/>
<dbReference type="InterPro" id="IPR043504">
    <property type="entry name" value="Peptidase_S1_PA_chymotrypsin"/>
</dbReference>
<protein>
    <recommendedName>
        <fullName evidence="3">Acrosin</fullName>
        <ecNumber evidence="2">3.4.21.10</ecNumber>
    </recommendedName>
</protein>
<dbReference type="PROSITE" id="PS00135">
    <property type="entry name" value="TRYPSIN_SER"/>
    <property type="match status" value="1"/>
</dbReference>
<sequence length="344" mass="37911">MKMNNRPVKIPVVSCRRKSGDNNGSHENLGYRLDRCRGESEKTANEPIERDVCGIVPLGLAPEARIIGGTVARRGSWPWQVSFEFLDDVVYTMYCGGSIITNYWVLTAAHCFNGKLSVIRKWRVVAGVNNVKNPEATVQISNISLKSNWSFDAKLRYNDIAVVRLETPVVFNNFVQPICLTEDYSKLDFLNCHISGWGVTSTSTDAEASDVLRTAKVKIFSDEQCINALHLYKKDYMICAGLEDGAVDACQGDSGGPLQCTDKIGKYYLVGITSFGRGCAEKGFPGIYTKVSKYKNCVNEFIKAHPVLFNGNQPESGSTALVHGKLGILAMQVLAQLLLLGFVF</sequence>
<dbReference type="PANTHER" id="PTHR24252:SF8">
    <property type="entry name" value="ACROSIN"/>
    <property type="match status" value="1"/>
</dbReference>
<keyword evidence="11" id="KW-1185">Reference proteome</keyword>
<dbReference type="EC" id="3.4.21.10" evidence="2"/>
<dbReference type="SMART" id="SM00020">
    <property type="entry name" value="Tryp_SPc"/>
    <property type="match status" value="1"/>
</dbReference>
<dbReference type="PROSITE" id="PS00134">
    <property type="entry name" value="TRYPSIN_HIS"/>
    <property type="match status" value="1"/>
</dbReference>
<dbReference type="PANTHER" id="PTHR24252">
    <property type="entry name" value="ACROSIN-RELATED"/>
    <property type="match status" value="1"/>
</dbReference>
<evidence type="ECO:0000256" key="8">
    <source>
        <dbReference type="RuleBase" id="RU363034"/>
    </source>
</evidence>
<dbReference type="FunFam" id="2.40.10.10:FF:000003">
    <property type="entry name" value="Transmembrane serine protease 3"/>
    <property type="match status" value="1"/>
</dbReference>
<evidence type="ECO:0000256" key="5">
    <source>
        <dbReference type="ARBA" id="ARBA00022801"/>
    </source>
</evidence>
<feature type="domain" description="Peptidase S1" evidence="9">
    <location>
        <begin position="66"/>
        <end position="303"/>
    </location>
</feature>
<dbReference type="InterPro" id="IPR018114">
    <property type="entry name" value="TRYPSIN_HIS"/>
</dbReference>
<keyword evidence="6 8" id="KW-0720">Serine protease</keyword>
<evidence type="ECO:0000313" key="11">
    <source>
        <dbReference type="Proteomes" id="UP000886611"/>
    </source>
</evidence>
<evidence type="ECO:0000256" key="7">
    <source>
        <dbReference type="ARBA" id="ARBA00023157"/>
    </source>
</evidence>
<feature type="non-terminal residue" evidence="10">
    <location>
        <position position="344"/>
    </location>
</feature>
<dbReference type="SUPFAM" id="SSF50494">
    <property type="entry name" value="Trypsin-like serine proteases"/>
    <property type="match status" value="1"/>
</dbReference>
<comment type="caution">
    <text evidence="10">The sequence shown here is derived from an EMBL/GenBank/DDBJ whole genome shotgun (WGS) entry which is preliminary data.</text>
</comment>
<keyword evidence="7" id="KW-1015">Disulfide bond</keyword>
<reference evidence="10 11" key="1">
    <citation type="journal article" date="2021" name="Cell">
        <title>Tracing the genetic footprints of vertebrate landing in non-teleost ray-finned fishes.</title>
        <authorList>
            <person name="Bi X."/>
            <person name="Wang K."/>
            <person name="Yang L."/>
            <person name="Pan H."/>
            <person name="Jiang H."/>
            <person name="Wei Q."/>
            <person name="Fang M."/>
            <person name="Yu H."/>
            <person name="Zhu C."/>
            <person name="Cai Y."/>
            <person name="He Y."/>
            <person name="Gan X."/>
            <person name="Zeng H."/>
            <person name="Yu D."/>
            <person name="Zhu Y."/>
            <person name="Jiang H."/>
            <person name="Qiu Q."/>
            <person name="Yang H."/>
            <person name="Zhang Y.E."/>
            <person name="Wang W."/>
            <person name="Zhu M."/>
            <person name="He S."/>
            <person name="Zhang G."/>
        </authorList>
    </citation>
    <scope>NUCLEOTIDE SEQUENCE [LARGE SCALE GENOMIC DNA]</scope>
    <source>
        <strain evidence="10">Bchr_013</strain>
    </source>
</reference>
<evidence type="ECO:0000256" key="3">
    <source>
        <dbReference type="ARBA" id="ARBA00017161"/>
    </source>
</evidence>
<evidence type="ECO:0000256" key="4">
    <source>
        <dbReference type="ARBA" id="ARBA00022670"/>
    </source>
</evidence>
<dbReference type="Gene3D" id="2.40.10.10">
    <property type="entry name" value="Trypsin-like serine proteases"/>
    <property type="match status" value="1"/>
</dbReference>
<dbReference type="InterPro" id="IPR033116">
    <property type="entry name" value="TRYPSIN_SER"/>
</dbReference>
<dbReference type="PRINTS" id="PR00722">
    <property type="entry name" value="CHYMOTRYPSIN"/>
</dbReference>
<feature type="non-terminal residue" evidence="10">
    <location>
        <position position="1"/>
    </location>
</feature>
<dbReference type="InterPro" id="IPR009003">
    <property type="entry name" value="Peptidase_S1_PA"/>
</dbReference>
<dbReference type="CDD" id="cd00190">
    <property type="entry name" value="Tryp_SPc"/>
    <property type="match status" value="1"/>
</dbReference>
<dbReference type="GO" id="GO:0004252">
    <property type="term" value="F:serine-type endopeptidase activity"/>
    <property type="evidence" value="ECO:0007669"/>
    <property type="project" value="InterPro"/>
</dbReference>
<dbReference type="InterPro" id="IPR001254">
    <property type="entry name" value="Trypsin_dom"/>
</dbReference>
<evidence type="ECO:0000259" key="9">
    <source>
        <dbReference type="PROSITE" id="PS50240"/>
    </source>
</evidence>
<dbReference type="Proteomes" id="UP000886611">
    <property type="component" value="Unassembled WGS sequence"/>
</dbReference>
<dbReference type="GO" id="GO:0006508">
    <property type="term" value="P:proteolysis"/>
    <property type="evidence" value="ECO:0007669"/>
    <property type="project" value="UniProtKB-KW"/>
</dbReference>
<dbReference type="EMBL" id="JAATIS010001721">
    <property type="protein sequence ID" value="KAG2466154.1"/>
    <property type="molecule type" value="Genomic_DNA"/>
</dbReference>
<proteinExistence type="predicted"/>
<comment type="catalytic activity">
    <reaction evidence="1">
        <text>Preferential cleavage: Arg-|-Xaa, Lys-|-Xaa.</text>
        <dbReference type="EC" id="3.4.21.10"/>
    </reaction>
</comment>
<gene>
    <name evidence="10" type="primary">Tmprss12</name>
    <name evidence="10" type="ORF">GTO96_0017515</name>
</gene>
<evidence type="ECO:0000256" key="1">
    <source>
        <dbReference type="ARBA" id="ARBA00001656"/>
    </source>
</evidence>